<comment type="caution">
    <text evidence="1">The sequence shown here is derived from an EMBL/GenBank/DDBJ whole genome shotgun (WGS) entry which is preliminary data.</text>
</comment>
<proteinExistence type="predicted"/>
<name>A0A6A5HCZ6_CAERE</name>
<evidence type="ECO:0008006" key="3">
    <source>
        <dbReference type="Google" id="ProtNLM"/>
    </source>
</evidence>
<dbReference type="EMBL" id="WUAV01000002">
    <property type="protein sequence ID" value="KAF1764252.1"/>
    <property type="molecule type" value="Genomic_DNA"/>
</dbReference>
<gene>
    <name evidence="1" type="ORF">GCK72_004199</name>
</gene>
<dbReference type="AlphaFoldDB" id="A0A6A5HCZ6"/>
<reference evidence="1 2" key="1">
    <citation type="submission" date="2019-12" db="EMBL/GenBank/DDBJ databases">
        <title>Chromosome-level assembly of the Caenorhabditis remanei genome.</title>
        <authorList>
            <person name="Teterina A.A."/>
            <person name="Willis J.H."/>
            <person name="Phillips P.C."/>
        </authorList>
    </citation>
    <scope>NUCLEOTIDE SEQUENCE [LARGE SCALE GENOMIC DNA]</scope>
    <source>
        <strain evidence="1 2">PX506</strain>
        <tissue evidence="1">Whole organism</tissue>
    </source>
</reference>
<protein>
    <recommendedName>
        <fullName evidence="3">F-box domain-containing protein</fullName>
    </recommendedName>
</protein>
<accession>A0A6A5HCZ6</accession>
<dbReference type="Proteomes" id="UP000483820">
    <property type="component" value="Chromosome II"/>
</dbReference>
<dbReference type="GeneID" id="9813567"/>
<dbReference type="PANTHER" id="PTHR21503:SF8">
    <property type="entry name" value="F-BOX ASSOCIATED DOMAIN-CONTAINING PROTEIN-RELATED"/>
    <property type="match status" value="1"/>
</dbReference>
<dbReference type="RefSeq" id="XP_003101843.2">
    <property type="nucleotide sequence ID" value="XM_003101795.2"/>
</dbReference>
<evidence type="ECO:0000313" key="1">
    <source>
        <dbReference type="EMBL" id="KAF1764252.1"/>
    </source>
</evidence>
<evidence type="ECO:0000313" key="2">
    <source>
        <dbReference type="Proteomes" id="UP000483820"/>
    </source>
</evidence>
<organism evidence="1 2">
    <name type="scientific">Caenorhabditis remanei</name>
    <name type="common">Caenorhabditis vulgaris</name>
    <dbReference type="NCBI Taxonomy" id="31234"/>
    <lineage>
        <taxon>Eukaryota</taxon>
        <taxon>Metazoa</taxon>
        <taxon>Ecdysozoa</taxon>
        <taxon>Nematoda</taxon>
        <taxon>Chromadorea</taxon>
        <taxon>Rhabditida</taxon>
        <taxon>Rhabditina</taxon>
        <taxon>Rhabditomorpha</taxon>
        <taxon>Rhabditoidea</taxon>
        <taxon>Rhabditidae</taxon>
        <taxon>Peloderinae</taxon>
        <taxon>Caenorhabditis</taxon>
    </lineage>
</organism>
<dbReference type="PANTHER" id="PTHR21503">
    <property type="entry name" value="F-BOX-CONTAINING HYPOTHETICAL PROTEIN C.ELEGANS"/>
    <property type="match status" value="1"/>
</dbReference>
<dbReference type="KEGG" id="crq:GCK72_004199"/>
<sequence>MSIPILKFPTVIQREIIKLLTYHEIFLMSLCSEHFKTQIQLFNLKPQIVSYQLGPTGTRVFVKNDDNTVCSLAYILNGSYIPVEEQVPMKLGGMPLACRCDKTELAEDDGMHILRYLELEKNQTLKALHSHINTLFHHKPRIQLQIHSNRDLETSEIINDVRDSTIVLKTTKPPNLENFLTTHPNQENIKIELIYHTIKWIPHPKLLSMDGLSIHKLGLNAKPFLDMFTGRYLILDSPQLKETDFIVFIKKWKQNEMCKNLRALIVKNSQLLFNNRRVLRRINALKWDETRRPKSFRFDSMLTTLEPDIHGDIDCSSYADIQQDDGGKWASIKITKHGVSFFVWD</sequence>
<dbReference type="CTD" id="9813567"/>